<gene>
    <name evidence="4" type="ORF">F1189_10135</name>
</gene>
<keyword evidence="2 4" id="KW-0378">Hydrolase</keyword>
<evidence type="ECO:0000313" key="4">
    <source>
        <dbReference type="EMBL" id="KAA5612254.1"/>
    </source>
</evidence>
<protein>
    <submittedName>
        <fullName evidence="4">Alpha/beta hydrolase</fullName>
    </submittedName>
</protein>
<evidence type="ECO:0000313" key="5">
    <source>
        <dbReference type="Proteomes" id="UP000325255"/>
    </source>
</evidence>
<keyword evidence="1" id="KW-0732">Signal</keyword>
<dbReference type="PANTHER" id="PTHR43037">
    <property type="entry name" value="UNNAMED PRODUCT-RELATED"/>
    <property type="match status" value="1"/>
</dbReference>
<dbReference type="InterPro" id="IPR029058">
    <property type="entry name" value="AB_hydrolase_fold"/>
</dbReference>
<keyword evidence="5" id="KW-1185">Reference proteome</keyword>
<reference evidence="4 5" key="1">
    <citation type="submission" date="2019-09" db="EMBL/GenBank/DDBJ databases">
        <title>Genome sequence of Rhodovastum atsumiense, a diverse member of the Acetobacteraceae family of non-sulfur purple photosynthetic bacteria.</title>
        <authorList>
            <person name="Meyer T."/>
            <person name="Kyndt J."/>
        </authorList>
    </citation>
    <scope>NUCLEOTIDE SEQUENCE [LARGE SCALE GENOMIC DNA]</scope>
    <source>
        <strain evidence="4 5">DSM 21279</strain>
    </source>
</reference>
<evidence type="ECO:0000256" key="2">
    <source>
        <dbReference type="ARBA" id="ARBA00022801"/>
    </source>
</evidence>
<evidence type="ECO:0000256" key="1">
    <source>
        <dbReference type="ARBA" id="ARBA00022729"/>
    </source>
</evidence>
<dbReference type="InterPro" id="IPR003140">
    <property type="entry name" value="PLipase/COase/thioEstase"/>
</dbReference>
<proteinExistence type="predicted"/>
<dbReference type="GO" id="GO:0016787">
    <property type="term" value="F:hydrolase activity"/>
    <property type="evidence" value="ECO:0007669"/>
    <property type="project" value="UniProtKB-KW"/>
</dbReference>
<dbReference type="EMBL" id="VWPK01000013">
    <property type="protein sequence ID" value="KAA5612254.1"/>
    <property type="molecule type" value="Genomic_DNA"/>
</dbReference>
<organism evidence="4 5">
    <name type="scientific">Rhodovastum atsumiense</name>
    <dbReference type="NCBI Taxonomy" id="504468"/>
    <lineage>
        <taxon>Bacteria</taxon>
        <taxon>Pseudomonadati</taxon>
        <taxon>Pseudomonadota</taxon>
        <taxon>Alphaproteobacteria</taxon>
        <taxon>Acetobacterales</taxon>
        <taxon>Acetobacteraceae</taxon>
        <taxon>Rhodovastum</taxon>
    </lineage>
</organism>
<comment type="caution">
    <text evidence="4">The sequence shown here is derived from an EMBL/GenBank/DDBJ whole genome shotgun (WGS) entry which is preliminary data.</text>
</comment>
<name>A0A5M6IVB8_9PROT</name>
<dbReference type="Gene3D" id="3.40.50.1820">
    <property type="entry name" value="alpha/beta hydrolase"/>
    <property type="match status" value="1"/>
</dbReference>
<dbReference type="SUPFAM" id="SSF53474">
    <property type="entry name" value="alpha/beta-Hydrolases"/>
    <property type="match status" value="1"/>
</dbReference>
<dbReference type="AlphaFoldDB" id="A0A5M6IVB8"/>
<dbReference type="RefSeq" id="WP_150040626.1">
    <property type="nucleotide sequence ID" value="NZ_OW485601.1"/>
</dbReference>
<dbReference type="Proteomes" id="UP000325255">
    <property type="component" value="Unassembled WGS sequence"/>
</dbReference>
<dbReference type="OrthoDB" id="9796570at2"/>
<evidence type="ECO:0000259" key="3">
    <source>
        <dbReference type="Pfam" id="PF02230"/>
    </source>
</evidence>
<dbReference type="InterPro" id="IPR050955">
    <property type="entry name" value="Plant_Biomass_Hydrol_Est"/>
</dbReference>
<accession>A0A5M6IVB8</accession>
<feature type="domain" description="Phospholipase/carboxylesterase/thioesterase" evidence="3">
    <location>
        <begin position="17"/>
        <end position="192"/>
    </location>
</feature>
<dbReference type="PANTHER" id="PTHR43037:SF5">
    <property type="entry name" value="FERULOYL ESTERASE"/>
    <property type="match status" value="1"/>
</dbReference>
<sequence length="208" mass="21702">MNQGGGRCFVHRFAPATRPALPLLLLLHGTGGDETELLALAASVLPGAAILAPRGQVEENGALRFFRRFADGTLDEVDVARRADHLAGFLAAARTRHRLPPPIVLGFSNGANTAAAMLLRHPGIFAGAVLLRAVPPLRQAAAVAQAGVPVLLVAGADDPIAPPAQGQALAELLRSAEAVVRMHVLDCGHALTAADGTVAREWLEQLLR</sequence>
<dbReference type="Pfam" id="PF02230">
    <property type="entry name" value="Abhydrolase_2"/>
    <property type="match status" value="1"/>
</dbReference>